<comment type="caution">
    <text evidence="3">The sequence shown here is derived from an EMBL/GenBank/DDBJ whole genome shotgun (WGS) entry which is preliminary data.</text>
</comment>
<accession>A0A139NYP5</accession>
<dbReference type="RefSeq" id="WP_061414880.1">
    <property type="nucleotide sequence ID" value="NZ_KQ969521.1"/>
</dbReference>
<dbReference type="PATRIC" id="fig|1303.78.peg.961"/>
<protein>
    <submittedName>
        <fullName evidence="3">Putative monoamine oxidase</fullName>
    </submittedName>
</protein>
<dbReference type="Proteomes" id="UP000070678">
    <property type="component" value="Unassembled WGS sequence"/>
</dbReference>
<name>A0A139NYP5_STROR</name>
<evidence type="ECO:0000313" key="3">
    <source>
        <dbReference type="EMBL" id="KXT81017.1"/>
    </source>
</evidence>
<evidence type="ECO:0000313" key="4">
    <source>
        <dbReference type="Proteomes" id="UP000070678"/>
    </source>
</evidence>
<dbReference type="InterPro" id="IPR002937">
    <property type="entry name" value="Amino_oxidase"/>
</dbReference>
<gene>
    <name evidence="3" type="ORF">SORDD15_00900</name>
</gene>
<dbReference type="InterPro" id="IPR050703">
    <property type="entry name" value="Flavin_MAO"/>
</dbReference>
<dbReference type="PANTHER" id="PTHR43563:SF14">
    <property type="entry name" value="AMINE OXIDASE"/>
    <property type="match status" value="1"/>
</dbReference>
<dbReference type="OrthoDB" id="56323at2"/>
<dbReference type="AlphaFoldDB" id="A0A139NYP5"/>
<dbReference type="EMBL" id="LQNX01000054">
    <property type="protein sequence ID" value="KXT81017.1"/>
    <property type="molecule type" value="Genomic_DNA"/>
</dbReference>
<evidence type="ECO:0000259" key="2">
    <source>
        <dbReference type="Pfam" id="PF01593"/>
    </source>
</evidence>
<dbReference type="SUPFAM" id="SSF54373">
    <property type="entry name" value="FAD-linked reductases, C-terminal domain"/>
    <property type="match status" value="1"/>
</dbReference>
<reference evidence="3 4" key="1">
    <citation type="submission" date="2016-01" db="EMBL/GenBank/DDBJ databases">
        <title>Highly variable Streptococcus oralis are common among viridans streptococci isolated from primates.</title>
        <authorList>
            <person name="Denapaite D."/>
            <person name="Rieger M."/>
            <person name="Koendgen S."/>
            <person name="Brueckner R."/>
            <person name="Ochigava I."/>
            <person name="Kappeler P."/>
            <person name="Maetz-Rensing K."/>
            <person name="Leendertz F."/>
            <person name="Hakenbeck R."/>
        </authorList>
    </citation>
    <scope>NUCLEOTIDE SEQUENCE [LARGE SCALE GENOMIC DNA]</scope>
    <source>
        <strain evidence="3 4">DD15</strain>
    </source>
</reference>
<dbReference type="SUPFAM" id="SSF51905">
    <property type="entry name" value="FAD/NAD(P)-binding domain"/>
    <property type="match status" value="1"/>
</dbReference>
<dbReference type="PANTHER" id="PTHR43563">
    <property type="entry name" value="AMINE OXIDASE"/>
    <property type="match status" value="1"/>
</dbReference>
<feature type="domain" description="Amine oxidase" evidence="2">
    <location>
        <begin position="87"/>
        <end position="290"/>
    </location>
</feature>
<dbReference type="Pfam" id="PF01593">
    <property type="entry name" value="Amino_oxidase"/>
    <property type="match status" value="1"/>
</dbReference>
<dbReference type="Gene3D" id="3.50.50.60">
    <property type="entry name" value="FAD/NAD(P)-binding domain"/>
    <property type="match status" value="2"/>
</dbReference>
<dbReference type="InterPro" id="IPR036188">
    <property type="entry name" value="FAD/NAD-bd_sf"/>
</dbReference>
<comment type="similarity">
    <text evidence="1">Belongs to the flavin monoamine oxidase family.</text>
</comment>
<proteinExistence type="inferred from homology"/>
<sequence>MKSIIIGAGLSGLYMAYRLQEAGKDYLILEAKDQAGGRASGLETGNQRELELGATWFWPDFDKELASLVADLQLETFDQKTGTYLYEKSIHDIRSFERAFSDGRRISGGMSQLIKALLAVLDPKKIHYQEAARSVRLESGHVTVKTDEHEWTGNQVFLALPPRLAAKTIEFHPSLPENLMANWLGTASWMAPHAKYLAQFSRAFWFDKGLTGNAMSHLGPLTEIHDISDSNGENASLFGFFGIPAQERQALGEEQLKKLARAQLVRLFGLETLQYLEKESIKDWSVDPYLATETDQDFSLSHPHPATARIPGEWTDFLVGIASEFAPTTPGFLSGAIEAVNQVLTIEK</sequence>
<dbReference type="GO" id="GO:0016491">
    <property type="term" value="F:oxidoreductase activity"/>
    <property type="evidence" value="ECO:0007669"/>
    <property type="project" value="InterPro"/>
</dbReference>
<organism evidence="3 4">
    <name type="scientific">Streptococcus oralis</name>
    <dbReference type="NCBI Taxonomy" id="1303"/>
    <lineage>
        <taxon>Bacteria</taxon>
        <taxon>Bacillati</taxon>
        <taxon>Bacillota</taxon>
        <taxon>Bacilli</taxon>
        <taxon>Lactobacillales</taxon>
        <taxon>Streptococcaceae</taxon>
        <taxon>Streptococcus</taxon>
    </lineage>
</organism>
<evidence type="ECO:0000256" key="1">
    <source>
        <dbReference type="ARBA" id="ARBA00005995"/>
    </source>
</evidence>
<dbReference type="Pfam" id="PF13450">
    <property type="entry name" value="NAD_binding_8"/>
    <property type="match status" value="1"/>
</dbReference>